<accession>A0ABP9FLN9</accession>
<name>A0ABP9FLN9_9SPHI</name>
<sequence>MVFNYMSKLILISVKEKYVEEMLAGRKTIELRKSSPKAEPGDMLIIYTTQPKKAITAIATVKQIIKCSPCEMWQRYSTRLGIDADGFNKYYQDHNKAVGIELTSVLPLNEAILLSAIKLIHPDFTPPQTFKYLKKFSTLRDFKHLIV</sequence>
<dbReference type="Proteomes" id="UP001501436">
    <property type="component" value="Unassembled WGS sequence"/>
</dbReference>
<organism evidence="2 3">
    <name type="scientific">Mucilaginibacter defluvii</name>
    <dbReference type="NCBI Taxonomy" id="1196019"/>
    <lineage>
        <taxon>Bacteria</taxon>
        <taxon>Pseudomonadati</taxon>
        <taxon>Bacteroidota</taxon>
        <taxon>Sphingobacteriia</taxon>
        <taxon>Sphingobacteriales</taxon>
        <taxon>Sphingobacteriaceae</taxon>
        <taxon>Mucilaginibacter</taxon>
    </lineage>
</organism>
<protein>
    <recommendedName>
        <fullName evidence="1">ASCH domain-containing protein</fullName>
    </recommendedName>
</protein>
<dbReference type="Gene3D" id="2.30.130.30">
    <property type="entry name" value="Hypothetical protein"/>
    <property type="match status" value="1"/>
</dbReference>
<dbReference type="Pfam" id="PF04266">
    <property type="entry name" value="ASCH"/>
    <property type="match status" value="1"/>
</dbReference>
<evidence type="ECO:0000259" key="1">
    <source>
        <dbReference type="SMART" id="SM01022"/>
    </source>
</evidence>
<dbReference type="EMBL" id="BAABJI010000001">
    <property type="protein sequence ID" value="GAA4905864.1"/>
    <property type="molecule type" value="Genomic_DNA"/>
</dbReference>
<gene>
    <name evidence="2" type="ORF">GCM10023313_05670</name>
</gene>
<proteinExistence type="predicted"/>
<evidence type="ECO:0000313" key="3">
    <source>
        <dbReference type="Proteomes" id="UP001501436"/>
    </source>
</evidence>
<dbReference type="SMART" id="SM01022">
    <property type="entry name" value="ASCH"/>
    <property type="match status" value="1"/>
</dbReference>
<keyword evidence="3" id="KW-1185">Reference proteome</keyword>
<evidence type="ECO:0000313" key="2">
    <source>
        <dbReference type="EMBL" id="GAA4905864.1"/>
    </source>
</evidence>
<feature type="domain" description="ASCH" evidence="1">
    <location>
        <begin position="12"/>
        <end position="104"/>
    </location>
</feature>
<dbReference type="InterPro" id="IPR015947">
    <property type="entry name" value="PUA-like_sf"/>
</dbReference>
<comment type="caution">
    <text evidence="2">The sequence shown here is derived from an EMBL/GenBank/DDBJ whole genome shotgun (WGS) entry which is preliminary data.</text>
</comment>
<dbReference type="InterPro" id="IPR007374">
    <property type="entry name" value="ASCH_domain"/>
</dbReference>
<dbReference type="SUPFAM" id="SSF88697">
    <property type="entry name" value="PUA domain-like"/>
    <property type="match status" value="1"/>
</dbReference>
<reference evidence="3" key="1">
    <citation type="journal article" date="2019" name="Int. J. Syst. Evol. Microbiol.">
        <title>The Global Catalogue of Microorganisms (GCM) 10K type strain sequencing project: providing services to taxonomists for standard genome sequencing and annotation.</title>
        <authorList>
            <consortium name="The Broad Institute Genomics Platform"/>
            <consortium name="The Broad Institute Genome Sequencing Center for Infectious Disease"/>
            <person name="Wu L."/>
            <person name="Ma J."/>
        </authorList>
    </citation>
    <scope>NUCLEOTIDE SEQUENCE [LARGE SCALE GENOMIC DNA]</scope>
    <source>
        <strain evidence="3">JCM 18283</strain>
    </source>
</reference>